<gene>
    <name evidence="1" type="ORF">P186_2565</name>
</gene>
<proteinExistence type="predicted"/>
<dbReference type="STRING" id="1104324.P186_2565"/>
<dbReference type="EMBL" id="CP003098">
    <property type="protein sequence ID" value="AET33949.1"/>
    <property type="molecule type" value="Genomic_DNA"/>
</dbReference>
<evidence type="ECO:0000313" key="2">
    <source>
        <dbReference type="Proteomes" id="UP000005867"/>
    </source>
</evidence>
<name>G7VD70_9CREN</name>
<protein>
    <submittedName>
        <fullName evidence="1">Uncharacterized protein</fullName>
    </submittedName>
</protein>
<dbReference type="GeneID" id="11594166"/>
<accession>G7VD70</accession>
<dbReference type="HOGENOM" id="CLU_116584_0_0_2"/>
<dbReference type="AlphaFoldDB" id="G7VD70"/>
<dbReference type="RefSeq" id="WP_014289774.1">
    <property type="nucleotide sequence ID" value="NC_016645.1"/>
</dbReference>
<dbReference type="KEGG" id="pyr:P186_2565"/>
<keyword evidence="2" id="KW-1185">Reference proteome</keyword>
<dbReference type="eggNOG" id="arCOG14248">
    <property type="taxonomic scope" value="Archaea"/>
</dbReference>
<reference evidence="1 2" key="1">
    <citation type="journal article" date="2012" name="J. Bacteriol.">
        <title>Complete genome sequence of strain 1860, a crenarchaeon of the genus pyrobaculum able to grow with various electron acceptors.</title>
        <authorList>
            <person name="Mardanov A.V."/>
            <person name="Gumerov V.M."/>
            <person name="Slobodkina G.B."/>
            <person name="Beletsky A.V."/>
            <person name="Bonch-Osmolovskaya E.A."/>
            <person name="Ravin N.V."/>
            <person name="Skryabin K.G."/>
        </authorList>
    </citation>
    <scope>NUCLEOTIDE SEQUENCE [LARGE SCALE GENOMIC DNA]</scope>
    <source>
        <strain evidence="1 2">1860</strain>
    </source>
</reference>
<dbReference type="Proteomes" id="UP000005867">
    <property type="component" value="Chromosome"/>
</dbReference>
<evidence type="ECO:0000313" key="1">
    <source>
        <dbReference type="EMBL" id="AET33949.1"/>
    </source>
</evidence>
<dbReference type="BioCyc" id="PSP1104324:GJSN-2509-MONOMER"/>
<organism evidence="1 2">
    <name type="scientific">Pyrobaculum ferrireducens</name>
    <dbReference type="NCBI Taxonomy" id="1104324"/>
    <lineage>
        <taxon>Archaea</taxon>
        <taxon>Thermoproteota</taxon>
        <taxon>Thermoprotei</taxon>
        <taxon>Thermoproteales</taxon>
        <taxon>Thermoproteaceae</taxon>
        <taxon>Pyrobaculum</taxon>
    </lineage>
</organism>
<dbReference type="OrthoDB" id="381210at2157"/>
<sequence>MLHPKILKTEIVISVALLAVVMSLTFSVKMLCAAGACDTEDFYPSSYILYKSSYTDSTGKKDVIYSHYQWSSKSKYFQSGYWFSFDYYRTVSCSDGTDKDVYDFFNASTNLPAPVRKDIEEWNPWNPICYIVPRLCNEEAEIGTESPQNIQLNTWYYLHVYFNVKREESYGMRIEPEVETAGGTTTTTSFWEDWCLLACYNTRAGSSGW</sequence>